<evidence type="ECO:0000313" key="4">
    <source>
        <dbReference type="Proteomes" id="UP000001402"/>
    </source>
</evidence>
<evidence type="ECO:0000259" key="2">
    <source>
        <dbReference type="Pfam" id="PF07731"/>
    </source>
</evidence>
<proteinExistence type="predicted"/>
<name>E6VFH6_RHOPX</name>
<dbReference type="InterPro" id="IPR008972">
    <property type="entry name" value="Cupredoxin"/>
</dbReference>
<dbReference type="InterPro" id="IPR011706">
    <property type="entry name" value="Cu-oxidase_C"/>
</dbReference>
<dbReference type="PROSITE" id="PS51318">
    <property type="entry name" value="TAT"/>
    <property type="match status" value="1"/>
</dbReference>
<dbReference type="GO" id="GO:0016491">
    <property type="term" value="F:oxidoreductase activity"/>
    <property type="evidence" value="ECO:0007669"/>
    <property type="project" value="InterPro"/>
</dbReference>
<dbReference type="EMBL" id="CP002418">
    <property type="protein sequence ID" value="ADU44068.1"/>
    <property type="molecule type" value="Genomic_DNA"/>
</dbReference>
<feature type="domain" description="Plastocyanin-like" evidence="2">
    <location>
        <begin position="344"/>
        <end position="439"/>
    </location>
</feature>
<dbReference type="GO" id="GO:0005507">
    <property type="term" value="F:copper ion binding"/>
    <property type="evidence" value="ECO:0007669"/>
    <property type="project" value="InterPro"/>
</dbReference>
<dbReference type="Gene3D" id="2.60.40.420">
    <property type="entry name" value="Cupredoxins - blue copper proteins"/>
    <property type="match status" value="2"/>
</dbReference>
<organism evidence="3 4">
    <name type="scientific">Rhodopseudomonas palustris (strain DX-1)</name>
    <dbReference type="NCBI Taxonomy" id="652103"/>
    <lineage>
        <taxon>Bacteria</taxon>
        <taxon>Pseudomonadati</taxon>
        <taxon>Pseudomonadota</taxon>
        <taxon>Alphaproteobacteria</taxon>
        <taxon>Hyphomicrobiales</taxon>
        <taxon>Nitrobacteraceae</taxon>
        <taxon>Rhodopseudomonas</taxon>
    </lineage>
</organism>
<dbReference type="KEGG" id="rpx:Rpdx1_2477"/>
<protein>
    <submittedName>
        <fullName evidence="3">Multicopper oxidase type 2</fullName>
    </submittedName>
</protein>
<dbReference type="PANTHER" id="PTHR11709">
    <property type="entry name" value="MULTI-COPPER OXIDASE"/>
    <property type="match status" value="1"/>
</dbReference>
<accession>E6VFH6</accession>
<dbReference type="HOGENOM" id="CLU_009100_6_1_5"/>
<feature type="domain" description="Plastocyanin-like" evidence="1">
    <location>
        <begin position="188"/>
        <end position="270"/>
    </location>
</feature>
<dbReference type="SUPFAM" id="SSF49503">
    <property type="entry name" value="Cupredoxins"/>
    <property type="match status" value="2"/>
</dbReference>
<evidence type="ECO:0000259" key="1">
    <source>
        <dbReference type="Pfam" id="PF00394"/>
    </source>
</evidence>
<evidence type="ECO:0000313" key="3">
    <source>
        <dbReference type="EMBL" id="ADU44068.1"/>
    </source>
</evidence>
<dbReference type="Pfam" id="PF07731">
    <property type="entry name" value="Cu-oxidase_2"/>
    <property type="match status" value="1"/>
</dbReference>
<dbReference type="OrthoDB" id="9757546at2"/>
<gene>
    <name evidence="3" type="ordered locus">Rpdx1_2477</name>
</gene>
<dbReference type="AlphaFoldDB" id="E6VFH6"/>
<dbReference type="Proteomes" id="UP000001402">
    <property type="component" value="Chromosome"/>
</dbReference>
<dbReference type="InterPro" id="IPR006311">
    <property type="entry name" value="TAT_signal"/>
</dbReference>
<sequence length="442" mass="47178">MIDQPPALSRRTLLAGFGAATIAPALPIRGAVAAPSRKALLLRAAMDTAELKPGAAAVNRPTLSLDAPALTRGDEIAVQFENQLDQPALLTLRGLDGASAAEPLVKTRPVAPGGSDRFLLPLRSAGTLLADLRLTADAGPAPMPALPLIVRESEPPQANGDQVVLIEDFRLGEDGRPRPSGVDVGATPWLYTVNGKPSAEFALRANGRFRFRFINACQRNVIALRIEDHNVWVMALDSQPAEPFLARGGALVIAPGGRVDVLIDAARPPGSRTAITLHDGGGKPVPLARLVYVDDPPLRPAPLPQPAPFPANGLPAQLPLGGALRTALLLGALVNAQLDWFAPDKFNPAAGPAFQVKRGRTVVLALTNQATMPMVFHLHGHHFRLLDRLDDGWKPFWLDTLAIDAGQTQRIAFAAEHPGLWLIEAYAAKWSEPRLVRSYLVS</sequence>
<dbReference type="STRING" id="652103.Rpdx1_2477"/>
<dbReference type="eggNOG" id="COG2132">
    <property type="taxonomic scope" value="Bacteria"/>
</dbReference>
<dbReference type="BioCyc" id="RPAL652103:RPDX1_RS12160-MONOMER"/>
<dbReference type="InterPro" id="IPR001117">
    <property type="entry name" value="Cu-oxidase_2nd"/>
</dbReference>
<reference evidence="3" key="1">
    <citation type="submission" date="2010-12" db="EMBL/GenBank/DDBJ databases">
        <title>Complete sequence of Rhodopseudomonas palustris DX-1.</title>
        <authorList>
            <consortium name="US DOE Joint Genome Institute"/>
            <person name="Lucas S."/>
            <person name="Copeland A."/>
            <person name="Lapidus A."/>
            <person name="Cheng J.-F."/>
            <person name="Goodwin L."/>
            <person name="Pitluck S."/>
            <person name="Misra M."/>
            <person name="Chertkov O."/>
            <person name="Detter J.C."/>
            <person name="Han C."/>
            <person name="Tapia R."/>
            <person name="Land M."/>
            <person name="Hauser L."/>
            <person name="Kyrpides N."/>
            <person name="Ivanova N."/>
            <person name="Ovchinnikova G."/>
            <person name="Logan B."/>
            <person name="Oda Y."/>
            <person name="Harwood C."/>
            <person name="Woyke T."/>
        </authorList>
    </citation>
    <scope>NUCLEOTIDE SEQUENCE [LARGE SCALE GENOMIC DNA]</scope>
    <source>
        <strain evidence="3">DX-1</strain>
    </source>
</reference>
<dbReference type="Pfam" id="PF00394">
    <property type="entry name" value="Cu-oxidase"/>
    <property type="match status" value="1"/>
</dbReference>
<dbReference type="InterPro" id="IPR045087">
    <property type="entry name" value="Cu-oxidase_fam"/>
</dbReference>
<dbReference type="CDD" id="cd13885">
    <property type="entry name" value="CuRO_2_CumA_like"/>
    <property type="match status" value="1"/>
</dbReference>